<evidence type="ECO:0000313" key="2">
    <source>
        <dbReference type="EMBL" id="POG64888.1"/>
    </source>
</evidence>
<sequence>NTDILSFQLKSFIIFIYPMIKIAFFCILENYNTFFCIWILRYSIYIKNITSFIY</sequence>
<proteinExistence type="predicted"/>
<comment type="caution">
    <text evidence="2">The sequence shown here is derived from an EMBL/GenBank/DDBJ whole genome shotgun (WGS) entry which is preliminary data.</text>
</comment>
<feature type="non-terminal residue" evidence="2">
    <location>
        <position position="1"/>
    </location>
</feature>
<keyword evidence="3" id="KW-1185">Reference proteome</keyword>
<dbReference type="AlphaFoldDB" id="A0A2P4PHM6"/>
<evidence type="ECO:0000256" key="1">
    <source>
        <dbReference type="SAM" id="Phobius"/>
    </source>
</evidence>
<dbReference type="EMBL" id="AUPC02000228">
    <property type="protein sequence ID" value="POG64888.1"/>
    <property type="molecule type" value="Genomic_DNA"/>
</dbReference>
<reference evidence="2 3" key="1">
    <citation type="journal article" date="2013" name="Proc. Natl. Acad. Sci. U.S.A.">
        <title>Genome of an arbuscular mycorrhizal fungus provides insight into the oldest plant symbiosis.</title>
        <authorList>
            <person name="Tisserant E."/>
            <person name="Malbreil M."/>
            <person name="Kuo A."/>
            <person name="Kohler A."/>
            <person name="Symeonidi A."/>
            <person name="Balestrini R."/>
            <person name="Charron P."/>
            <person name="Duensing N."/>
            <person name="Frei Dit Frey N."/>
            <person name="Gianinazzi-Pearson V."/>
            <person name="Gilbert L.B."/>
            <person name="Handa Y."/>
            <person name="Herr J.R."/>
            <person name="Hijri M."/>
            <person name="Koul R."/>
            <person name="Kawaguchi M."/>
            <person name="Krajinski F."/>
            <person name="Lammers P.J."/>
            <person name="Masclaux F.G."/>
            <person name="Murat C."/>
            <person name="Morin E."/>
            <person name="Ndikumana S."/>
            <person name="Pagni M."/>
            <person name="Petitpierre D."/>
            <person name="Requena N."/>
            <person name="Rosikiewicz P."/>
            <person name="Riley R."/>
            <person name="Saito K."/>
            <person name="San Clemente H."/>
            <person name="Shapiro H."/>
            <person name="van Tuinen D."/>
            <person name="Becard G."/>
            <person name="Bonfante P."/>
            <person name="Paszkowski U."/>
            <person name="Shachar-Hill Y.Y."/>
            <person name="Tuskan G.A."/>
            <person name="Young P.W."/>
            <person name="Sanders I.R."/>
            <person name="Henrissat B."/>
            <person name="Rensing S.A."/>
            <person name="Grigoriev I.V."/>
            <person name="Corradi N."/>
            <person name="Roux C."/>
            <person name="Martin F."/>
        </authorList>
    </citation>
    <scope>NUCLEOTIDE SEQUENCE [LARGE SCALE GENOMIC DNA]</scope>
    <source>
        <strain evidence="2 3">DAOM 197198</strain>
    </source>
</reference>
<feature type="transmembrane region" description="Helical" evidence="1">
    <location>
        <begin position="12"/>
        <end position="40"/>
    </location>
</feature>
<organism evidence="2 3">
    <name type="scientific">Rhizophagus irregularis (strain DAOM 181602 / DAOM 197198 / MUCL 43194)</name>
    <name type="common">Arbuscular mycorrhizal fungus</name>
    <name type="synonym">Glomus intraradices</name>
    <dbReference type="NCBI Taxonomy" id="747089"/>
    <lineage>
        <taxon>Eukaryota</taxon>
        <taxon>Fungi</taxon>
        <taxon>Fungi incertae sedis</taxon>
        <taxon>Mucoromycota</taxon>
        <taxon>Glomeromycotina</taxon>
        <taxon>Glomeromycetes</taxon>
        <taxon>Glomerales</taxon>
        <taxon>Glomeraceae</taxon>
        <taxon>Rhizophagus</taxon>
    </lineage>
</organism>
<accession>A0A2P4PHM6</accession>
<evidence type="ECO:0000313" key="3">
    <source>
        <dbReference type="Proteomes" id="UP000018888"/>
    </source>
</evidence>
<keyword evidence="1" id="KW-0812">Transmembrane</keyword>
<reference evidence="2 3" key="2">
    <citation type="journal article" date="2018" name="New Phytol.">
        <title>High intraspecific genome diversity in the model arbuscular mycorrhizal symbiont Rhizophagus irregularis.</title>
        <authorList>
            <person name="Chen E.C.H."/>
            <person name="Morin E."/>
            <person name="Beaudet D."/>
            <person name="Noel J."/>
            <person name="Yildirir G."/>
            <person name="Ndikumana S."/>
            <person name="Charron P."/>
            <person name="St-Onge C."/>
            <person name="Giorgi J."/>
            <person name="Kruger M."/>
            <person name="Marton T."/>
            <person name="Ropars J."/>
            <person name="Grigoriev I.V."/>
            <person name="Hainaut M."/>
            <person name="Henrissat B."/>
            <person name="Roux C."/>
            <person name="Martin F."/>
            <person name="Corradi N."/>
        </authorList>
    </citation>
    <scope>NUCLEOTIDE SEQUENCE [LARGE SCALE GENOMIC DNA]</scope>
    <source>
        <strain evidence="2 3">DAOM 197198</strain>
    </source>
</reference>
<keyword evidence="1" id="KW-0472">Membrane</keyword>
<gene>
    <name evidence="2" type="ORF">GLOIN_2v1670903</name>
</gene>
<protein>
    <submittedName>
        <fullName evidence="2">Uncharacterized protein</fullName>
    </submittedName>
</protein>
<name>A0A2P4PHM6_RHIID</name>
<dbReference type="Proteomes" id="UP000018888">
    <property type="component" value="Unassembled WGS sequence"/>
</dbReference>
<keyword evidence="1" id="KW-1133">Transmembrane helix</keyword>